<evidence type="ECO:0000259" key="2">
    <source>
        <dbReference type="Pfam" id="PF06580"/>
    </source>
</evidence>
<feature type="transmembrane region" description="Helical" evidence="1">
    <location>
        <begin position="7"/>
        <end position="26"/>
    </location>
</feature>
<feature type="transmembrane region" description="Helical" evidence="1">
    <location>
        <begin position="73"/>
        <end position="94"/>
    </location>
</feature>
<feature type="transmembrane region" description="Helical" evidence="1">
    <location>
        <begin position="46"/>
        <end position="64"/>
    </location>
</feature>
<dbReference type="GO" id="GO:0000155">
    <property type="term" value="F:phosphorelay sensor kinase activity"/>
    <property type="evidence" value="ECO:0007669"/>
    <property type="project" value="InterPro"/>
</dbReference>
<dbReference type="EMBL" id="CP119311">
    <property type="protein sequence ID" value="WEK36997.1"/>
    <property type="molecule type" value="Genomic_DNA"/>
</dbReference>
<dbReference type="InterPro" id="IPR010559">
    <property type="entry name" value="Sig_transdc_His_kin_internal"/>
</dbReference>
<accession>A0AAJ6BI75</accession>
<dbReference type="Pfam" id="PF06580">
    <property type="entry name" value="His_kinase"/>
    <property type="match status" value="1"/>
</dbReference>
<dbReference type="GO" id="GO:0016020">
    <property type="term" value="C:membrane"/>
    <property type="evidence" value="ECO:0007669"/>
    <property type="project" value="InterPro"/>
</dbReference>
<dbReference type="Gene3D" id="3.30.565.10">
    <property type="entry name" value="Histidine kinase-like ATPase, C-terminal domain"/>
    <property type="match status" value="1"/>
</dbReference>
<keyword evidence="3" id="KW-0808">Transferase</keyword>
<evidence type="ECO:0000256" key="1">
    <source>
        <dbReference type="SAM" id="Phobius"/>
    </source>
</evidence>
<name>A0AAJ6BI75_9BACT</name>
<evidence type="ECO:0000313" key="3">
    <source>
        <dbReference type="EMBL" id="WEK36997.1"/>
    </source>
</evidence>
<gene>
    <name evidence="3" type="ORF">P0Y53_05730</name>
</gene>
<keyword evidence="1" id="KW-1133">Transmembrane helix</keyword>
<evidence type="ECO:0000313" key="4">
    <source>
        <dbReference type="Proteomes" id="UP001220610"/>
    </source>
</evidence>
<dbReference type="InterPro" id="IPR050640">
    <property type="entry name" value="Bact_2-comp_sensor_kinase"/>
</dbReference>
<keyword evidence="1" id="KW-0472">Membrane</keyword>
<dbReference type="PANTHER" id="PTHR34220:SF7">
    <property type="entry name" value="SENSOR HISTIDINE KINASE YPDA"/>
    <property type="match status" value="1"/>
</dbReference>
<reference evidence="3" key="1">
    <citation type="submission" date="2023-03" db="EMBL/GenBank/DDBJ databases">
        <title>Andean soil-derived lignocellulolytic bacterial consortium as a source of novel taxa and putative plastic-active enzymes.</title>
        <authorList>
            <person name="Diaz-Garcia L."/>
            <person name="Chuvochina M."/>
            <person name="Feuerriegel G."/>
            <person name="Bunk B."/>
            <person name="Sproer C."/>
            <person name="Streit W.R."/>
            <person name="Rodriguez L.M."/>
            <person name="Overmann J."/>
            <person name="Jimenez D.J."/>
        </authorList>
    </citation>
    <scope>NUCLEOTIDE SEQUENCE</scope>
    <source>
        <strain evidence="3">MAG 7</strain>
    </source>
</reference>
<keyword evidence="3" id="KW-0418">Kinase</keyword>
<dbReference type="PANTHER" id="PTHR34220">
    <property type="entry name" value="SENSOR HISTIDINE KINASE YPDA"/>
    <property type="match status" value="1"/>
</dbReference>
<protein>
    <submittedName>
        <fullName evidence="3">Sensor histidine kinase</fullName>
    </submittedName>
</protein>
<sequence length="357" mass="40608">MKPVNKYIVLLHVTGSLLFLSQPIWLSAGPPPGRHFLFSPPMLRDLTANALMLAFFYLHYFVIIPRLFFREKYLVYASTILAGLLVVCLFPSLLTGRSPFAVGSPSLSMPPPFQRPGGGPPPRMRMDSAGSFYEGIKHHVFPFIAVVSFSLLLQMWRRWYQAEAARHQAQLASLKAQINPHFLFNTLNSIYSLAVRKDDRTADAIVNLSELMRYVLTDVKDNRILLRKELDYIRNYIDLQRSRLGDTVRIQYSTEEEFPPETLIAPLILISFIENAFKYGVNPDLPSVISIQIRVKEEVLLLQVQNNKVAAANELSSSGIGVENTRDRLLLLYPGKHQLSLFETDKNYQVNLSIQLT</sequence>
<dbReference type="SUPFAM" id="SSF55874">
    <property type="entry name" value="ATPase domain of HSP90 chaperone/DNA topoisomerase II/histidine kinase"/>
    <property type="match status" value="1"/>
</dbReference>
<feature type="domain" description="Signal transduction histidine kinase internal region" evidence="2">
    <location>
        <begin position="169"/>
        <end position="247"/>
    </location>
</feature>
<proteinExistence type="predicted"/>
<keyword evidence="1" id="KW-0812">Transmembrane</keyword>
<dbReference type="Proteomes" id="UP001220610">
    <property type="component" value="Chromosome"/>
</dbReference>
<dbReference type="AlphaFoldDB" id="A0AAJ6BI75"/>
<organism evidence="3 4">
    <name type="scientific">Candidatus Pseudobacter hemicellulosilyticus</name>
    <dbReference type="NCBI Taxonomy" id="3121375"/>
    <lineage>
        <taxon>Bacteria</taxon>
        <taxon>Pseudomonadati</taxon>
        <taxon>Bacteroidota</taxon>
        <taxon>Chitinophagia</taxon>
        <taxon>Chitinophagales</taxon>
        <taxon>Chitinophagaceae</taxon>
        <taxon>Pseudobacter</taxon>
    </lineage>
</organism>
<dbReference type="InterPro" id="IPR036890">
    <property type="entry name" value="HATPase_C_sf"/>
</dbReference>